<dbReference type="NCBIfam" id="TIGR02602">
    <property type="entry name" value="8TM_EpsH"/>
    <property type="match status" value="1"/>
</dbReference>
<dbReference type="NCBIfam" id="TIGR04178">
    <property type="entry name" value="exo_archaeo"/>
    <property type="match status" value="1"/>
</dbReference>
<proteinExistence type="predicted"/>
<organism evidence="9 10">
    <name type="scientific">Candidatus Methanoperedens nitratireducens</name>
    <dbReference type="NCBI Taxonomy" id="1392998"/>
    <lineage>
        <taxon>Archaea</taxon>
        <taxon>Methanobacteriati</taxon>
        <taxon>Methanobacteriota</taxon>
        <taxon>Stenosarchaea group</taxon>
        <taxon>Methanomicrobia</taxon>
        <taxon>Methanosarcinales</taxon>
        <taxon>ANME-2 cluster</taxon>
        <taxon>Candidatus Methanoperedentaceae</taxon>
        <taxon>Candidatus Methanoperedens</taxon>
    </lineage>
</organism>
<feature type="transmembrane region" description="Helical" evidence="8">
    <location>
        <begin position="63"/>
        <end position="84"/>
    </location>
</feature>
<feature type="transmembrane region" description="Helical" evidence="8">
    <location>
        <begin position="33"/>
        <end position="51"/>
    </location>
</feature>
<evidence type="ECO:0000256" key="4">
    <source>
        <dbReference type="ARBA" id="ARBA00022692"/>
    </source>
</evidence>
<dbReference type="Proteomes" id="UP000027153">
    <property type="component" value="Unassembled WGS sequence"/>
</dbReference>
<reference evidence="9 10" key="1">
    <citation type="journal article" date="2013" name="Nature">
        <title>Anaerobic oxidation of methane coupled to nitrate reduction in a novel archaeal lineage.</title>
        <authorList>
            <person name="Haroon M.F."/>
            <person name="Hu S."/>
            <person name="Shi Y."/>
            <person name="Imelfort M."/>
            <person name="Keller J."/>
            <person name="Hugenholtz P."/>
            <person name="Yuan Z."/>
            <person name="Tyson G.W."/>
        </authorList>
    </citation>
    <scope>NUCLEOTIDE SEQUENCE [LARGE SCALE GENOMIC DNA]</scope>
    <source>
        <strain evidence="9 10">ANME-2d</strain>
    </source>
</reference>
<evidence type="ECO:0000256" key="6">
    <source>
        <dbReference type="ARBA" id="ARBA00022989"/>
    </source>
</evidence>
<keyword evidence="4 8" id="KW-0812">Transmembrane</keyword>
<keyword evidence="3" id="KW-0645">Protease</keyword>
<evidence type="ECO:0000256" key="5">
    <source>
        <dbReference type="ARBA" id="ARBA00022801"/>
    </source>
</evidence>
<comment type="caution">
    <text evidence="9">The sequence shown here is derived from an EMBL/GenBank/DDBJ whole genome shotgun (WGS) entry which is preliminary data.</text>
</comment>
<keyword evidence="7 8" id="KW-0472">Membrane</keyword>
<feature type="transmembrane region" description="Helical" evidence="8">
    <location>
        <begin position="90"/>
        <end position="109"/>
    </location>
</feature>
<evidence type="ECO:0000256" key="2">
    <source>
        <dbReference type="ARBA" id="ARBA00022475"/>
    </source>
</evidence>
<gene>
    <name evidence="9" type="ORF">ANME2D_00868</name>
</gene>
<keyword evidence="2" id="KW-1003">Cell membrane</keyword>
<keyword evidence="10" id="KW-1185">Reference proteome</keyword>
<comment type="subcellular location">
    <subcellularLocation>
        <location evidence="1">Cell membrane</location>
        <topology evidence="1">Multi-pass membrane protein</topology>
    </subcellularLocation>
</comment>
<evidence type="ECO:0000256" key="8">
    <source>
        <dbReference type="SAM" id="Phobius"/>
    </source>
</evidence>
<evidence type="ECO:0000313" key="9">
    <source>
        <dbReference type="EMBL" id="KCZ72441.1"/>
    </source>
</evidence>
<keyword evidence="6 8" id="KW-1133">Transmembrane helix</keyword>
<dbReference type="RefSeq" id="WP_048089357.1">
    <property type="nucleotide sequence ID" value="NZ_JMIY01000002.1"/>
</dbReference>
<dbReference type="InterPro" id="IPR026392">
    <property type="entry name" value="Exo/Archaeosortase_dom"/>
</dbReference>
<dbReference type="EMBL" id="JMIY01000002">
    <property type="protein sequence ID" value="KCZ72441.1"/>
    <property type="molecule type" value="Genomic_DNA"/>
</dbReference>
<name>A0A062UZZ5_9EURY</name>
<feature type="transmembrane region" description="Helical" evidence="8">
    <location>
        <begin position="116"/>
        <end position="135"/>
    </location>
</feature>
<dbReference type="Pfam" id="PF09721">
    <property type="entry name" value="Exosortase_EpsH"/>
    <property type="match status" value="1"/>
</dbReference>
<dbReference type="GO" id="GO:0005886">
    <property type="term" value="C:plasma membrane"/>
    <property type="evidence" value="ECO:0007669"/>
    <property type="project" value="UniProtKB-SubCell"/>
</dbReference>
<evidence type="ECO:0000313" key="10">
    <source>
        <dbReference type="Proteomes" id="UP000027153"/>
    </source>
</evidence>
<dbReference type="InterPro" id="IPR019127">
    <property type="entry name" value="Exosortase"/>
</dbReference>
<evidence type="ECO:0000256" key="1">
    <source>
        <dbReference type="ARBA" id="ARBA00004651"/>
    </source>
</evidence>
<dbReference type="InterPro" id="IPR013426">
    <property type="entry name" value="EpsH-like"/>
</dbReference>
<protein>
    <submittedName>
        <fullName evidence="9">Eight transmembrane protein EpsH, putative exosortase</fullName>
    </submittedName>
</protein>
<feature type="transmembrane region" description="Helical" evidence="8">
    <location>
        <begin position="242"/>
        <end position="262"/>
    </location>
</feature>
<dbReference type="GO" id="GO:0006508">
    <property type="term" value="P:proteolysis"/>
    <property type="evidence" value="ECO:0007669"/>
    <property type="project" value="UniProtKB-KW"/>
</dbReference>
<keyword evidence="5" id="KW-0378">Hydrolase</keyword>
<feature type="transmembrane region" description="Helical" evidence="8">
    <location>
        <begin position="176"/>
        <end position="193"/>
    </location>
</feature>
<dbReference type="AlphaFoldDB" id="A0A062UZZ5"/>
<feature type="transmembrane region" description="Helical" evidence="8">
    <location>
        <begin position="205"/>
        <end position="230"/>
    </location>
</feature>
<evidence type="ECO:0000256" key="7">
    <source>
        <dbReference type="ARBA" id="ARBA00023136"/>
    </source>
</evidence>
<evidence type="ECO:0000256" key="3">
    <source>
        <dbReference type="ARBA" id="ARBA00022670"/>
    </source>
</evidence>
<accession>A0A062UZZ5</accession>
<sequence length="271" mass="29891">MTYILLILIAVAGVFYYDTLRWLIDSWLYNPYYTHGFLVPVVSGYIIWNMRQELAGIEKKQSMEGLVLFVSGIILHSIGANWTAPSISGISLIATISGAILFLFGWEFIKKIKFPLLFLLFMIPIPFVDTAAPPIQTGSAILSSNLANIFGIPVERDGLQLILPAGTFEVGLECSGLRSIISLLTIAAIYAFILEGGMLMRSIIVISAIPLALVANVIRITSVLAIANAYDQETAINFFHDFSSLLLFSVALVGLFLVGRCFGRLRFKRIF</sequence>
<dbReference type="GO" id="GO:0008233">
    <property type="term" value="F:peptidase activity"/>
    <property type="evidence" value="ECO:0007669"/>
    <property type="project" value="UniProtKB-KW"/>
</dbReference>